<name>A0A2M8W3G7_9MICO</name>
<keyword evidence="4" id="KW-1185">Reference proteome</keyword>
<dbReference type="OrthoDB" id="9815567at2"/>
<dbReference type="Gene3D" id="1.10.10.10">
    <property type="entry name" value="Winged helix-like DNA-binding domain superfamily/Winged helix DNA-binding domain"/>
    <property type="match status" value="1"/>
</dbReference>
<sequence length="180" mass="18453">MSQPPVDGPAEPPGAGAGEPPSGADFLGVLHAALRAVRRETQDRLGADVVAPGQVRLLRVLARSGGELRPSSIADALDVSPRSVTSKVDAAERDGLVVRRPDRSDRRATLVGLTDVGRAALDRFGALRASGADGLLHRLAPHEQRTLVALLARVADTGTDGTGSGGARSAACRTDGPHPG</sequence>
<dbReference type="PANTHER" id="PTHR33164:SF104">
    <property type="entry name" value="TRANSCRIPTIONAL REGULATORY PROTEIN"/>
    <property type="match status" value="1"/>
</dbReference>
<reference evidence="3 4" key="1">
    <citation type="submission" date="2017-11" db="EMBL/GenBank/DDBJ databases">
        <title>Genomic Encyclopedia of Archaeal and Bacterial Type Strains, Phase II (KMG-II): From Individual Species to Whole Genera.</title>
        <authorList>
            <person name="Goeker M."/>
        </authorList>
    </citation>
    <scope>NUCLEOTIDE SEQUENCE [LARGE SCALE GENOMIC DNA]</scope>
    <source>
        <strain evidence="3 4">DSM 22413</strain>
    </source>
</reference>
<dbReference type="PROSITE" id="PS50995">
    <property type="entry name" value="HTH_MARR_2"/>
    <property type="match status" value="1"/>
</dbReference>
<organism evidence="3 4">
    <name type="scientific">Luteimicrobium subarcticum</name>
    <dbReference type="NCBI Taxonomy" id="620910"/>
    <lineage>
        <taxon>Bacteria</taxon>
        <taxon>Bacillati</taxon>
        <taxon>Actinomycetota</taxon>
        <taxon>Actinomycetes</taxon>
        <taxon>Micrococcales</taxon>
        <taxon>Luteimicrobium</taxon>
    </lineage>
</organism>
<dbReference type="RefSeq" id="WP_100351075.1">
    <property type="nucleotide sequence ID" value="NZ_PGTZ01000012.1"/>
</dbReference>
<feature type="region of interest" description="Disordered" evidence="1">
    <location>
        <begin position="158"/>
        <end position="180"/>
    </location>
</feature>
<dbReference type="Pfam" id="PF12802">
    <property type="entry name" value="MarR_2"/>
    <property type="match status" value="1"/>
</dbReference>
<dbReference type="GO" id="GO:0006950">
    <property type="term" value="P:response to stress"/>
    <property type="evidence" value="ECO:0007669"/>
    <property type="project" value="TreeGrafter"/>
</dbReference>
<proteinExistence type="predicted"/>
<dbReference type="PRINTS" id="PR00598">
    <property type="entry name" value="HTHMARR"/>
</dbReference>
<dbReference type="InterPro" id="IPR036390">
    <property type="entry name" value="WH_DNA-bd_sf"/>
</dbReference>
<evidence type="ECO:0000259" key="2">
    <source>
        <dbReference type="PROSITE" id="PS50995"/>
    </source>
</evidence>
<feature type="domain" description="HTH marR-type" evidence="2">
    <location>
        <begin position="23"/>
        <end position="156"/>
    </location>
</feature>
<comment type="caution">
    <text evidence="3">The sequence shown here is derived from an EMBL/GenBank/DDBJ whole genome shotgun (WGS) entry which is preliminary data.</text>
</comment>
<dbReference type="EMBL" id="PGTZ01000012">
    <property type="protein sequence ID" value="PJI85450.1"/>
    <property type="molecule type" value="Genomic_DNA"/>
</dbReference>
<protein>
    <submittedName>
        <fullName evidence="3">MarR family transcriptional regulator</fullName>
    </submittedName>
</protein>
<gene>
    <name evidence="3" type="ORF">CLV34_2962</name>
</gene>
<dbReference type="InterPro" id="IPR000835">
    <property type="entry name" value="HTH_MarR-typ"/>
</dbReference>
<dbReference type="SUPFAM" id="SSF46785">
    <property type="entry name" value="Winged helix' DNA-binding domain"/>
    <property type="match status" value="1"/>
</dbReference>
<dbReference type="InterPro" id="IPR039422">
    <property type="entry name" value="MarR/SlyA-like"/>
</dbReference>
<accession>A0A2M8W3G7</accession>
<feature type="region of interest" description="Disordered" evidence="1">
    <location>
        <begin position="1"/>
        <end position="24"/>
    </location>
</feature>
<feature type="compositionally biased region" description="Pro residues" evidence="1">
    <location>
        <begin position="1"/>
        <end position="12"/>
    </location>
</feature>
<dbReference type="SMART" id="SM00347">
    <property type="entry name" value="HTH_MARR"/>
    <property type="match status" value="1"/>
</dbReference>
<dbReference type="InterPro" id="IPR036388">
    <property type="entry name" value="WH-like_DNA-bd_sf"/>
</dbReference>
<dbReference type="PANTHER" id="PTHR33164">
    <property type="entry name" value="TRANSCRIPTIONAL REGULATOR, MARR FAMILY"/>
    <property type="match status" value="1"/>
</dbReference>
<dbReference type="GO" id="GO:0003700">
    <property type="term" value="F:DNA-binding transcription factor activity"/>
    <property type="evidence" value="ECO:0007669"/>
    <property type="project" value="InterPro"/>
</dbReference>
<evidence type="ECO:0000256" key="1">
    <source>
        <dbReference type="SAM" id="MobiDB-lite"/>
    </source>
</evidence>
<dbReference type="AlphaFoldDB" id="A0A2M8W3G7"/>
<evidence type="ECO:0000313" key="3">
    <source>
        <dbReference type="EMBL" id="PJI85450.1"/>
    </source>
</evidence>
<dbReference type="Proteomes" id="UP000231586">
    <property type="component" value="Unassembled WGS sequence"/>
</dbReference>
<evidence type="ECO:0000313" key="4">
    <source>
        <dbReference type="Proteomes" id="UP000231586"/>
    </source>
</evidence>